<reference evidence="2" key="1">
    <citation type="submission" date="2022-03" db="EMBL/GenBank/DDBJ databases">
        <title>Draft genome sequence of Aduncisulcus paluster, a free-living microaerophilic Fornicata.</title>
        <authorList>
            <person name="Yuyama I."/>
            <person name="Kume K."/>
            <person name="Tamura T."/>
            <person name="Inagaki Y."/>
            <person name="Hashimoto T."/>
        </authorList>
    </citation>
    <scope>NUCLEOTIDE SEQUENCE</scope>
    <source>
        <strain evidence="2">NY0171</strain>
    </source>
</reference>
<dbReference type="Pfam" id="PF25880">
    <property type="entry name" value="WHD_CHMP7_1st"/>
    <property type="match status" value="1"/>
</dbReference>
<evidence type="ECO:0000313" key="2">
    <source>
        <dbReference type="EMBL" id="GKT36714.1"/>
    </source>
</evidence>
<organism evidence="2 3">
    <name type="scientific">Aduncisulcus paluster</name>
    <dbReference type="NCBI Taxonomy" id="2918883"/>
    <lineage>
        <taxon>Eukaryota</taxon>
        <taxon>Metamonada</taxon>
        <taxon>Carpediemonas-like organisms</taxon>
        <taxon>Aduncisulcus</taxon>
    </lineage>
</organism>
<evidence type="ECO:0000313" key="3">
    <source>
        <dbReference type="Proteomes" id="UP001057375"/>
    </source>
</evidence>
<comment type="caution">
    <text evidence="2">The sequence shown here is derived from an EMBL/GenBank/DDBJ whole genome shotgun (WGS) entry which is preliminary data.</text>
</comment>
<keyword evidence="3" id="KW-1185">Reference proteome</keyword>
<accession>A0ABQ5KZ15</accession>
<gene>
    <name evidence="2" type="ORF">ADUPG1_009625</name>
</gene>
<feature type="region of interest" description="Disordered" evidence="1">
    <location>
        <begin position="401"/>
        <end position="435"/>
    </location>
</feature>
<proteinExistence type="predicted"/>
<evidence type="ECO:0000256" key="1">
    <source>
        <dbReference type="SAM" id="MobiDB-lite"/>
    </source>
</evidence>
<name>A0ABQ5KZ15_9EUKA</name>
<protein>
    <recommendedName>
        <fullName evidence="4">Charged multivesicular body protein 7</fullName>
    </recommendedName>
</protein>
<feature type="compositionally biased region" description="Basic and acidic residues" evidence="1">
    <location>
        <begin position="404"/>
        <end position="429"/>
    </location>
</feature>
<sequence>MDSSDDPVDWDDKLNFWRKIVIEYSKWCNTYVVTLEDIQKAFTIDSFSPSCLPTVFEIMERDGDLIHMSTIESEKEASQSDDGNFFVKMVSKTWKYLFSSKKLPIQPTTKLLVKSTCKIISDELKSIAEKSMSLEDKMIVIPKKHSDSIHDSLSTLSSGIIQTSLSSGSNSILNLMPSSLFPHVSAIPGDSTGDSVLLCFSDAKDKEENEKELRGMCLLTSLKDRLSCDLESLYSEVDKFRHSAMEHRKTLLARHPGNPAIIREDMRLKHMLSSVVRKKKSIALKESSLEKVEAMLASLSQARELAIARKAIHQGAAMLSEKKKEIESLDAVMEKVRDGMEGISEGVEEFMSYDTLGEKGDEDVEVEAELIALQKEIDEEQARDKDIDAIAASLSALEVFSDTPAKDTDKDGHKSEEKPEEKEKEKEGSFEELLF</sequence>
<dbReference type="Proteomes" id="UP001057375">
    <property type="component" value="Unassembled WGS sequence"/>
</dbReference>
<dbReference type="EMBL" id="BQXS01011284">
    <property type="protein sequence ID" value="GKT36714.1"/>
    <property type="molecule type" value="Genomic_DNA"/>
</dbReference>
<evidence type="ECO:0008006" key="4">
    <source>
        <dbReference type="Google" id="ProtNLM"/>
    </source>
</evidence>